<feature type="transmembrane region" description="Helical" evidence="6">
    <location>
        <begin position="20"/>
        <end position="43"/>
    </location>
</feature>
<protein>
    <recommendedName>
        <fullName evidence="7">Sulfotransferase domain-containing protein</fullName>
    </recommendedName>
</protein>
<feature type="binding site" evidence="4">
    <location>
        <begin position="93"/>
        <end position="97"/>
    </location>
    <ligand>
        <name>3'-phosphoadenylyl sulfate</name>
        <dbReference type="ChEBI" id="CHEBI:58339"/>
    </ligand>
</feature>
<evidence type="ECO:0000256" key="4">
    <source>
        <dbReference type="PIRSR" id="PIRSR637359-2"/>
    </source>
</evidence>
<evidence type="ECO:0000259" key="7">
    <source>
        <dbReference type="Pfam" id="PF00685"/>
    </source>
</evidence>
<dbReference type="InterPro" id="IPR037359">
    <property type="entry name" value="NST/OST"/>
</dbReference>
<feature type="disulfide bond" evidence="5">
    <location>
        <begin position="287"/>
        <end position="295"/>
    </location>
</feature>
<dbReference type="SUPFAM" id="SSF52540">
    <property type="entry name" value="P-loop containing nucleoside triphosphate hydrolases"/>
    <property type="match status" value="1"/>
</dbReference>
<dbReference type="GO" id="GO:0008467">
    <property type="term" value="F:[heparan sulfate]-glucosamine 3-sulfotransferase activity"/>
    <property type="evidence" value="ECO:0007669"/>
    <property type="project" value="TreeGrafter"/>
</dbReference>
<reference evidence="8" key="1">
    <citation type="submission" date="2015-07" db="EMBL/GenBank/DDBJ databases">
        <title>MeaNS - Measles Nucleotide Surveillance Program.</title>
        <authorList>
            <person name="Tran T."/>
            <person name="Druce J."/>
        </authorList>
    </citation>
    <scope>NUCLEOTIDE SEQUENCE</scope>
    <source>
        <strain evidence="8">UCB-OBI-ISO-001</strain>
        <tissue evidence="8">Gonad</tissue>
    </source>
</reference>
<sequence length="336" mass="40027">MLPAKCLRLVPLQRRNLIPTLLFCAISGSVLYLNSYLTFSTLFSGDKIYRSGRWWVDKIPSSLYSFKNHSSSIHTEHPRVRHFPHCLVIGASKAGTRAVLEFVNMHPHVVRPTNEVHFFDKSHNYKKGYRWYLHQMPESLPHQITVEKTAMYYAVTDVPSRVHQMNSSIRLILVVREPFSRALSDYLHMRISYNNRGLKYESFENMAVDEKTGNLDLDFYAIQRSQYHHHLWRWMEYFPLSQIHITDGDILRTEPWTEMQKIQTFLGLQEFYNSSLFYFEKSRKFYCINRETIACLHKSKGRKHPTVDKTVVEKLRAYFRKENEKFFNLTGRRFPW</sequence>
<evidence type="ECO:0000256" key="2">
    <source>
        <dbReference type="ARBA" id="ARBA00023180"/>
    </source>
</evidence>
<dbReference type="Gene3D" id="3.40.50.300">
    <property type="entry name" value="P-loop containing nucleotide triphosphate hydrolases"/>
    <property type="match status" value="1"/>
</dbReference>
<evidence type="ECO:0000313" key="8">
    <source>
        <dbReference type="EMBL" id="KOF88073.1"/>
    </source>
</evidence>
<feature type="binding site" evidence="4">
    <location>
        <position position="184"/>
    </location>
    <ligand>
        <name>3'-phosphoadenylyl sulfate</name>
        <dbReference type="ChEBI" id="CHEBI:58339"/>
    </ligand>
</feature>
<dbReference type="PANTHER" id="PTHR10605">
    <property type="entry name" value="HEPARAN SULFATE SULFOTRANSFERASE"/>
    <property type="match status" value="1"/>
</dbReference>
<evidence type="ECO:0000256" key="3">
    <source>
        <dbReference type="PIRSR" id="PIRSR637359-1"/>
    </source>
</evidence>
<evidence type="ECO:0000256" key="1">
    <source>
        <dbReference type="ARBA" id="ARBA00022679"/>
    </source>
</evidence>
<dbReference type="KEGG" id="obi:106870924"/>
<dbReference type="InterPro" id="IPR000863">
    <property type="entry name" value="Sulfotransferase_dom"/>
</dbReference>
<feature type="active site" description="For sulfotransferase activity" evidence="3">
    <location>
        <position position="93"/>
    </location>
</feature>
<dbReference type="PANTHER" id="PTHR10605:SF65">
    <property type="entry name" value="GH20068P"/>
    <property type="match status" value="1"/>
</dbReference>
<dbReference type="OrthoDB" id="411451at2759"/>
<gene>
    <name evidence="8" type="ORF">OCBIM_22015567mg</name>
</gene>
<keyword evidence="6" id="KW-1133">Transmembrane helix</keyword>
<organism evidence="8">
    <name type="scientific">Octopus bimaculoides</name>
    <name type="common">California two-spotted octopus</name>
    <dbReference type="NCBI Taxonomy" id="37653"/>
    <lineage>
        <taxon>Eukaryota</taxon>
        <taxon>Metazoa</taxon>
        <taxon>Spiralia</taxon>
        <taxon>Lophotrochozoa</taxon>
        <taxon>Mollusca</taxon>
        <taxon>Cephalopoda</taxon>
        <taxon>Coleoidea</taxon>
        <taxon>Octopodiformes</taxon>
        <taxon>Octopoda</taxon>
        <taxon>Incirrata</taxon>
        <taxon>Octopodidae</taxon>
        <taxon>Octopus</taxon>
    </lineage>
</organism>
<feature type="domain" description="Sulfotransferase" evidence="7">
    <location>
        <begin position="84"/>
        <end position="326"/>
    </location>
</feature>
<dbReference type="OMA" id="FEMVGRF"/>
<dbReference type="InterPro" id="IPR027417">
    <property type="entry name" value="P-loop_NTPase"/>
</dbReference>
<evidence type="ECO:0000256" key="6">
    <source>
        <dbReference type="SAM" id="Phobius"/>
    </source>
</evidence>
<feature type="binding site" evidence="4">
    <location>
        <position position="286"/>
    </location>
    <ligand>
        <name>3'-phosphoadenylyl sulfate</name>
        <dbReference type="ChEBI" id="CHEBI:58339"/>
    </ligand>
</feature>
<dbReference type="EMBL" id="KQ418267">
    <property type="protein sequence ID" value="KOF88073.1"/>
    <property type="molecule type" value="Genomic_DNA"/>
</dbReference>
<feature type="binding site" evidence="4">
    <location>
        <begin position="300"/>
        <end position="304"/>
    </location>
    <ligand>
        <name>3'-phosphoadenylyl sulfate</name>
        <dbReference type="ChEBI" id="CHEBI:58339"/>
    </ligand>
</feature>
<dbReference type="AlphaFoldDB" id="A0A0L8HFN3"/>
<accession>A0A0L8HFN3</accession>
<proteinExistence type="predicted"/>
<name>A0A0L8HFN3_OCTBM</name>
<dbReference type="Pfam" id="PF00685">
    <property type="entry name" value="Sulfotransfer_1"/>
    <property type="match status" value="1"/>
</dbReference>
<keyword evidence="1" id="KW-0808">Transferase</keyword>
<keyword evidence="2" id="KW-0325">Glycoprotein</keyword>
<evidence type="ECO:0000256" key="5">
    <source>
        <dbReference type="PIRSR" id="PIRSR637359-3"/>
    </source>
</evidence>
<keyword evidence="5" id="KW-1015">Disulfide bond</keyword>
<feature type="binding site" evidence="4">
    <location>
        <position position="176"/>
    </location>
    <ligand>
        <name>3'-phosphoadenylyl sulfate</name>
        <dbReference type="ChEBI" id="CHEBI:58339"/>
    </ligand>
</feature>
<keyword evidence="6" id="KW-0812">Transmembrane</keyword>
<keyword evidence="6" id="KW-0472">Membrane</keyword>